<reference evidence="1 2" key="1">
    <citation type="submission" date="2019-03" db="EMBL/GenBank/DDBJ databases">
        <title>Genomic Encyclopedia of Type Strains, Phase III (KMG-III): the genomes of soil and plant-associated and newly described type strains.</title>
        <authorList>
            <person name="Whitman W."/>
        </authorList>
    </citation>
    <scope>NUCLEOTIDE SEQUENCE [LARGE SCALE GENOMIC DNA]</scope>
    <source>
        <strain evidence="1 2">CGMCC 1.7002</strain>
    </source>
</reference>
<proteinExistence type="predicted"/>
<sequence>MSKVETGYQKEGNRHIWFAKSELGGVHIWAIEQDKDWRDRWGERFLGGIEIHSPKPLYGDCQASHDDCWLLNAPCWHDGSSLQFSEQIEPVMRHCDDIREMDDYIIGTCIERYRYQFDHDEQPQPEFL</sequence>
<name>A0A4R6VJP5_9HYPH</name>
<dbReference type="RefSeq" id="WP_133572279.1">
    <property type="nucleotide sequence ID" value="NZ_SNYR01000002.1"/>
</dbReference>
<dbReference type="AlphaFoldDB" id="A0A4R6VJP5"/>
<accession>A0A4R6VJP5</accession>
<evidence type="ECO:0000313" key="1">
    <source>
        <dbReference type="EMBL" id="TDQ63605.1"/>
    </source>
</evidence>
<evidence type="ECO:0000313" key="2">
    <source>
        <dbReference type="Proteomes" id="UP000295391"/>
    </source>
</evidence>
<comment type="caution">
    <text evidence="1">The sequence shown here is derived from an EMBL/GenBank/DDBJ whole genome shotgun (WGS) entry which is preliminary data.</text>
</comment>
<gene>
    <name evidence="1" type="ORF">ATL17_1612</name>
</gene>
<dbReference type="EMBL" id="SNYR01000002">
    <property type="protein sequence ID" value="TDQ63605.1"/>
    <property type="molecule type" value="Genomic_DNA"/>
</dbReference>
<dbReference type="Proteomes" id="UP000295391">
    <property type="component" value="Unassembled WGS sequence"/>
</dbReference>
<dbReference type="OrthoDB" id="6150026at2"/>
<organism evidence="1 2">
    <name type="scientific">Maritalea mobilis</name>
    <dbReference type="NCBI Taxonomy" id="483324"/>
    <lineage>
        <taxon>Bacteria</taxon>
        <taxon>Pseudomonadati</taxon>
        <taxon>Pseudomonadota</taxon>
        <taxon>Alphaproteobacteria</taxon>
        <taxon>Hyphomicrobiales</taxon>
        <taxon>Devosiaceae</taxon>
        <taxon>Maritalea</taxon>
    </lineage>
</organism>
<keyword evidence="2" id="KW-1185">Reference proteome</keyword>
<protein>
    <submittedName>
        <fullName evidence="1">Uncharacterized protein</fullName>
    </submittedName>
</protein>